<dbReference type="GO" id="GO:0003700">
    <property type="term" value="F:DNA-binding transcription factor activity"/>
    <property type="evidence" value="ECO:0007669"/>
    <property type="project" value="InterPro"/>
</dbReference>
<dbReference type="SUPFAM" id="SSF46785">
    <property type="entry name" value="Winged helix' DNA-binding domain"/>
    <property type="match status" value="1"/>
</dbReference>
<proteinExistence type="inferred from homology"/>
<dbReference type="EMBL" id="CYGY02000021">
    <property type="protein sequence ID" value="SIT39096.1"/>
    <property type="molecule type" value="Genomic_DNA"/>
</dbReference>
<dbReference type="Pfam" id="PF03466">
    <property type="entry name" value="LysR_substrate"/>
    <property type="match status" value="1"/>
</dbReference>
<evidence type="ECO:0000256" key="2">
    <source>
        <dbReference type="ARBA" id="ARBA00023015"/>
    </source>
</evidence>
<dbReference type="InterPro" id="IPR005119">
    <property type="entry name" value="LysR_subst-bd"/>
</dbReference>
<dbReference type="Proteomes" id="UP000195569">
    <property type="component" value="Unassembled WGS sequence"/>
</dbReference>
<evidence type="ECO:0000313" key="6">
    <source>
        <dbReference type="EMBL" id="SIT39096.1"/>
    </source>
</evidence>
<reference evidence="6" key="1">
    <citation type="submission" date="2016-12" db="EMBL/GenBank/DDBJ databases">
        <authorList>
            <person name="Moulin L."/>
        </authorList>
    </citation>
    <scope>NUCLEOTIDE SEQUENCE [LARGE SCALE GENOMIC DNA]</scope>
    <source>
        <strain evidence="6">STM 7183</strain>
    </source>
</reference>
<evidence type="ECO:0000256" key="4">
    <source>
        <dbReference type="ARBA" id="ARBA00023163"/>
    </source>
</evidence>
<evidence type="ECO:0000313" key="7">
    <source>
        <dbReference type="Proteomes" id="UP000195569"/>
    </source>
</evidence>
<keyword evidence="3" id="KW-0238">DNA-binding</keyword>
<dbReference type="RefSeq" id="WP_087733881.1">
    <property type="nucleotide sequence ID" value="NZ_CYGY02000021.1"/>
</dbReference>
<keyword evidence="7" id="KW-1185">Reference proteome</keyword>
<comment type="caution">
    <text evidence="6">The sequence shown here is derived from an EMBL/GenBank/DDBJ whole genome shotgun (WGS) entry which is preliminary data.</text>
</comment>
<evidence type="ECO:0000256" key="1">
    <source>
        <dbReference type="ARBA" id="ARBA00009437"/>
    </source>
</evidence>
<gene>
    <name evidence="6" type="ORF">BN2476_210040</name>
</gene>
<dbReference type="InterPro" id="IPR036388">
    <property type="entry name" value="WH-like_DNA-bd_sf"/>
</dbReference>
<dbReference type="PRINTS" id="PR00039">
    <property type="entry name" value="HTHLYSR"/>
</dbReference>
<comment type="similarity">
    <text evidence="1">Belongs to the LysR transcriptional regulatory family.</text>
</comment>
<keyword evidence="4" id="KW-0804">Transcription</keyword>
<dbReference type="Pfam" id="PF00126">
    <property type="entry name" value="HTH_1"/>
    <property type="match status" value="1"/>
</dbReference>
<evidence type="ECO:0000256" key="3">
    <source>
        <dbReference type="ARBA" id="ARBA00023125"/>
    </source>
</evidence>
<dbReference type="PANTHER" id="PTHR30126:SF77">
    <property type="entry name" value="TRANSCRIPTIONAL REGULATORY PROTEIN"/>
    <property type="match status" value="1"/>
</dbReference>
<dbReference type="AlphaFoldDB" id="A0A1N7RVH7"/>
<dbReference type="InterPro" id="IPR000847">
    <property type="entry name" value="LysR_HTH_N"/>
</dbReference>
<dbReference type="PROSITE" id="PS50931">
    <property type="entry name" value="HTH_LYSR"/>
    <property type="match status" value="1"/>
</dbReference>
<evidence type="ECO:0000259" key="5">
    <source>
        <dbReference type="PROSITE" id="PS50931"/>
    </source>
</evidence>
<feature type="domain" description="HTH lysR-type" evidence="5">
    <location>
        <begin position="1"/>
        <end position="58"/>
    </location>
</feature>
<keyword evidence="2" id="KW-0805">Transcription regulation</keyword>
<protein>
    <submittedName>
        <fullName evidence="6">Transcriptional regulator, LysR family</fullName>
    </submittedName>
</protein>
<dbReference type="SUPFAM" id="SSF53850">
    <property type="entry name" value="Periplasmic binding protein-like II"/>
    <property type="match status" value="1"/>
</dbReference>
<dbReference type="CDD" id="cd05466">
    <property type="entry name" value="PBP2_LTTR_substrate"/>
    <property type="match status" value="1"/>
</dbReference>
<organism evidence="6 7">
    <name type="scientific">Paraburkholderia piptadeniae</name>
    <dbReference type="NCBI Taxonomy" id="1701573"/>
    <lineage>
        <taxon>Bacteria</taxon>
        <taxon>Pseudomonadati</taxon>
        <taxon>Pseudomonadota</taxon>
        <taxon>Betaproteobacteria</taxon>
        <taxon>Burkholderiales</taxon>
        <taxon>Burkholderiaceae</taxon>
        <taxon>Paraburkholderia</taxon>
    </lineage>
</organism>
<dbReference type="FunFam" id="1.10.10.10:FF:000001">
    <property type="entry name" value="LysR family transcriptional regulator"/>
    <property type="match status" value="1"/>
</dbReference>
<accession>A0A1N7RVH7</accession>
<name>A0A1N7RVH7_9BURK</name>
<dbReference type="PANTHER" id="PTHR30126">
    <property type="entry name" value="HTH-TYPE TRANSCRIPTIONAL REGULATOR"/>
    <property type="match status" value="1"/>
</dbReference>
<dbReference type="Gene3D" id="3.40.190.10">
    <property type="entry name" value="Periplasmic binding protein-like II"/>
    <property type="match status" value="2"/>
</dbReference>
<sequence length="300" mass="32801">MDIRQLETFLRIVDTGSFGAAAQTLNATQSTVSARIRELERSLGVELFDRSQHRARLTAKGQDLVAAAREIVRLASNVRHRIGDKDALTGTVRLGVVNLVAITWLPKLMSTLRERYPNLAVVLDMGLTAQLVDKLRTGDLDLALVTGPVVESGLQAISLGFDQFVWMCAPELDVPSRKLTPAELAAWPVLGLSSQSHHYPVIERWFRDAHADYRPVISCNNVRVLADLTVTGLGVSLLPRMSYHAEIAAGRLRVIDTAPQLGPVEFVALHRHTATDPVVEAVASLAMETSEFERGPTSDA</sequence>
<dbReference type="Gene3D" id="1.10.10.10">
    <property type="entry name" value="Winged helix-like DNA-binding domain superfamily/Winged helix DNA-binding domain"/>
    <property type="match status" value="1"/>
</dbReference>
<dbReference type="GO" id="GO:0000976">
    <property type="term" value="F:transcription cis-regulatory region binding"/>
    <property type="evidence" value="ECO:0007669"/>
    <property type="project" value="TreeGrafter"/>
</dbReference>
<dbReference type="InterPro" id="IPR036390">
    <property type="entry name" value="WH_DNA-bd_sf"/>
</dbReference>
<dbReference type="OrthoDB" id="9786526at2"/>